<comment type="caution">
    <text evidence="1">The sequence shown here is derived from an EMBL/GenBank/DDBJ whole genome shotgun (WGS) entry which is preliminary data.</text>
</comment>
<dbReference type="EMBL" id="AAGLKZ010000043">
    <property type="protein sequence ID" value="EBP3428519.1"/>
    <property type="molecule type" value="Genomic_DNA"/>
</dbReference>
<protein>
    <submittedName>
        <fullName evidence="1">Uncharacterized protein</fullName>
    </submittedName>
</protein>
<dbReference type="AlphaFoldDB" id="A0A5U3BVF9"/>
<sequence length="64" mass="7530">MGKQSRYVVMIKGGKNLYRGNSRLLAWTIWLINRRHKAIAYDCGPWVVEPAYWISIHSNRDSHD</sequence>
<dbReference type="RefSeq" id="WP_079896992.1">
    <property type="nucleotide sequence ID" value="NZ_MYLL01000063.1"/>
</dbReference>
<reference evidence="1" key="1">
    <citation type="submission" date="2018-07" db="EMBL/GenBank/DDBJ databases">
        <authorList>
            <consortium name="GenomeTrakr network: Whole genome sequencing for foodborne pathogen traceback"/>
        </authorList>
    </citation>
    <scope>NUCLEOTIDE SEQUENCE</scope>
    <source>
        <strain evidence="1">CFSAN028033</strain>
    </source>
</reference>
<name>A0A5U3BVF9_SALER</name>
<gene>
    <name evidence="1" type="ORF">UA53_23930</name>
</gene>
<proteinExistence type="predicted"/>
<evidence type="ECO:0000313" key="1">
    <source>
        <dbReference type="EMBL" id="EBP3428519.1"/>
    </source>
</evidence>
<accession>A0A5U3BVF9</accession>
<organism evidence="1">
    <name type="scientific">Salmonella enterica</name>
    <name type="common">Salmonella choleraesuis</name>
    <dbReference type="NCBI Taxonomy" id="28901"/>
    <lineage>
        <taxon>Bacteria</taxon>
        <taxon>Pseudomonadati</taxon>
        <taxon>Pseudomonadota</taxon>
        <taxon>Gammaproteobacteria</taxon>
        <taxon>Enterobacterales</taxon>
        <taxon>Enterobacteriaceae</taxon>
        <taxon>Salmonella</taxon>
    </lineage>
</organism>